<evidence type="ECO:0000256" key="6">
    <source>
        <dbReference type="ARBA" id="ARBA00023141"/>
    </source>
</evidence>
<dbReference type="Proteomes" id="UP000094828">
    <property type="component" value="Unassembled WGS sequence"/>
</dbReference>
<name>A0A1C3EFP5_9PLAN</name>
<feature type="active site" description="Proton acceptor" evidence="9">
    <location>
        <position position="51"/>
    </location>
</feature>
<evidence type="ECO:0000256" key="5">
    <source>
        <dbReference type="ARBA" id="ARBA00022822"/>
    </source>
</evidence>
<dbReference type="NCBIfam" id="TIGR00262">
    <property type="entry name" value="trpA"/>
    <property type="match status" value="1"/>
</dbReference>
<keyword evidence="4 9" id="KW-0028">Amino-acid biosynthesis</keyword>
<keyword evidence="7 9" id="KW-0456">Lyase</keyword>
<organism evidence="11 12">
    <name type="scientific">Planctopirus hydrillae</name>
    <dbReference type="NCBI Taxonomy" id="1841610"/>
    <lineage>
        <taxon>Bacteria</taxon>
        <taxon>Pseudomonadati</taxon>
        <taxon>Planctomycetota</taxon>
        <taxon>Planctomycetia</taxon>
        <taxon>Planctomycetales</taxon>
        <taxon>Planctomycetaceae</taxon>
        <taxon>Planctopirus</taxon>
    </lineage>
</organism>
<evidence type="ECO:0000313" key="11">
    <source>
        <dbReference type="EMBL" id="ODA32043.1"/>
    </source>
</evidence>
<reference evidence="11 12" key="1">
    <citation type="submission" date="2016-05" db="EMBL/GenBank/DDBJ databases">
        <title>Genomic and physiological characterization of Planctopirus sp. isolated from fresh water lake.</title>
        <authorList>
            <person name="Subhash Y."/>
            <person name="Ramana C."/>
        </authorList>
    </citation>
    <scope>NUCLEOTIDE SEQUENCE [LARGE SCALE GENOMIC DNA]</scope>
    <source>
        <strain evidence="11 12">JC280</strain>
    </source>
</reference>
<dbReference type="FunFam" id="3.20.20.70:FF:000037">
    <property type="entry name" value="Tryptophan synthase alpha chain"/>
    <property type="match status" value="1"/>
</dbReference>
<dbReference type="HAMAP" id="MF_00131">
    <property type="entry name" value="Trp_synth_alpha"/>
    <property type="match status" value="1"/>
</dbReference>
<evidence type="ECO:0000313" key="12">
    <source>
        <dbReference type="Proteomes" id="UP000094828"/>
    </source>
</evidence>
<accession>A0A1C3EFP5</accession>
<comment type="pathway">
    <text evidence="2 9">Amino-acid biosynthesis; L-tryptophan biosynthesis; L-tryptophan from chorismate: step 5/5.</text>
</comment>
<dbReference type="InterPro" id="IPR011060">
    <property type="entry name" value="RibuloseP-bd_barrel"/>
</dbReference>
<evidence type="ECO:0000256" key="10">
    <source>
        <dbReference type="RuleBase" id="RU003662"/>
    </source>
</evidence>
<comment type="catalytic activity">
    <reaction evidence="8 9">
        <text>(1S,2R)-1-C-(indol-3-yl)glycerol 3-phosphate + L-serine = D-glyceraldehyde 3-phosphate + L-tryptophan + H2O</text>
        <dbReference type="Rhea" id="RHEA:10532"/>
        <dbReference type="ChEBI" id="CHEBI:15377"/>
        <dbReference type="ChEBI" id="CHEBI:33384"/>
        <dbReference type="ChEBI" id="CHEBI:57912"/>
        <dbReference type="ChEBI" id="CHEBI:58866"/>
        <dbReference type="ChEBI" id="CHEBI:59776"/>
        <dbReference type="EC" id="4.2.1.20"/>
    </reaction>
</comment>
<dbReference type="EC" id="4.2.1.20" evidence="9"/>
<evidence type="ECO:0000256" key="2">
    <source>
        <dbReference type="ARBA" id="ARBA00004733"/>
    </source>
</evidence>
<evidence type="ECO:0000256" key="8">
    <source>
        <dbReference type="ARBA" id="ARBA00049047"/>
    </source>
</evidence>
<dbReference type="SUPFAM" id="SSF51366">
    <property type="entry name" value="Ribulose-phoshate binding barrel"/>
    <property type="match status" value="1"/>
</dbReference>
<dbReference type="GO" id="GO:0005829">
    <property type="term" value="C:cytosol"/>
    <property type="evidence" value="ECO:0007669"/>
    <property type="project" value="TreeGrafter"/>
</dbReference>
<evidence type="ECO:0000256" key="4">
    <source>
        <dbReference type="ARBA" id="ARBA00022605"/>
    </source>
</evidence>
<evidence type="ECO:0000256" key="7">
    <source>
        <dbReference type="ARBA" id="ARBA00023239"/>
    </source>
</evidence>
<dbReference type="STRING" id="1841610.A6X21_21225"/>
<comment type="similarity">
    <text evidence="9 10">Belongs to the TrpA family.</text>
</comment>
<dbReference type="Gene3D" id="3.20.20.70">
    <property type="entry name" value="Aldolase class I"/>
    <property type="match status" value="1"/>
</dbReference>
<keyword evidence="6 9" id="KW-0057">Aromatic amino acid biosynthesis</keyword>
<dbReference type="PROSITE" id="PS00167">
    <property type="entry name" value="TRP_SYNTHASE_ALPHA"/>
    <property type="match status" value="1"/>
</dbReference>
<keyword evidence="12" id="KW-1185">Reference proteome</keyword>
<dbReference type="InterPro" id="IPR002028">
    <property type="entry name" value="Trp_synthase_suA"/>
</dbReference>
<dbReference type="GO" id="GO:0004834">
    <property type="term" value="F:tryptophan synthase activity"/>
    <property type="evidence" value="ECO:0007669"/>
    <property type="project" value="UniProtKB-UniRule"/>
</dbReference>
<dbReference type="RefSeq" id="WP_068847556.1">
    <property type="nucleotide sequence ID" value="NZ_LYDR01000071.1"/>
</dbReference>
<evidence type="ECO:0000256" key="3">
    <source>
        <dbReference type="ARBA" id="ARBA00011270"/>
    </source>
</evidence>
<dbReference type="EMBL" id="LYDR01000071">
    <property type="protein sequence ID" value="ODA32043.1"/>
    <property type="molecule type" value="Genomic_DNA"/>
</dbReference>
<gene>
    <name evidence="9" type="primary">trpA</name>
    <name evidence="11" type="ORF">A6X21_21225</name>
</gene>
<dbReference type="UniPathway" id="UPA00035">
    <property type="reaction ID" value="UER00044"/>
</dbReference>
<evidence type="ECO:0000256" key="9">
    <source>
        <dbReference type="HAMAP-Rule" id="MF_00131"/>
    </source>
</evidence>
<feature type="active site" description="Proton acceptor" evidence="9">
    <location>
        <position position="62"/>
    </location>
</feature>
<dbReference type="Pfam" id="PF00290">
    <property type="entry name" value="Trp_syntA"/>
    <property type="match status" value="1"/>
</dbReference>
<keyword evidence="5 9" id="KW-0822">Tryptophan biosynthesis</keyword>
<protein>
    <recommendedName>
        <fullName evidence="9">Tryptophan synthase alpha chain</fullName>
        <ecNumber evidence="9">4.2.1.20</ecNumber>
    </recommendedName>
</protein>
<dbReference type="OrthoDB" id="9804578at2"/>
<dbReference type="PANTHER" id="PTHR43406">
    <property type="entry name" value="TRYPTOPHAN SYNTHASE, ALPHA CHAIN"/>
    <property type="match status" value="1"/>
</dbReference>
<comment type="caution">
    <text evidence="11">The sequence shown here is derived from an EMBL/GenBank/DDBJ whole genome shotgun (WGS) entry which is preliminary data.</text>
</comment>
<comment type="subunit">
    <text evidence="3 9">Tetramer of two alpha and two beta chains.</text>
</comment>
<proteinExistence type="inferred from homology"/>
<evidence type="ECO:0000256" key="1">
    <source>
        <dbReference type="ARBA" id="ARBA00003365"/>
    </source>
</evidence>
<dbReference type="CDD" id="cd04724">
    <property type="entry name" value="Tryptophan_synthase_alpha"/>
    <property type="match status" value="1"/>
</dbReference>
<dbReference type="PANTHER" id="PTHR43406:SF1">
    <property type="entry name" value="TRYPTOPHAN SYNTHASE ALPHA CHAIN, CHLOROPLASTIC"/>
    <property type="match status" value="1"/>
</dbReference>
<dbReference type="InterPro" id="IPR013785">
    <property type="entry name" value="Aldolase_TIM"/>
</dbReference>
<comment type="function">
    <text evidence="1 9">The alpha subunit is responsible for the aldol cleavage of indoleglycerol phosphate to indole and glyceraldehyde 3-phosphate.</text>
</comment>
<dbReference type="AlphaFoldDB" id="A0A1C3EFP5"/>
<dbReference type="InterPro" id="IPR018204">
    <property type="entry name" value="Trp_synthase_alpha_AS"/>
</dbReference>
<sequence>MSESPITKALSARRLAGEMSFIPFIAAGDPDLPSTIRLIQTLSTAGADLIEIGFPYSDPIADGPVIQSSYTRALGKHLKLTDLFATIEQVSKTISTPLVGMVSFAIIFRAGTGSFLESAKKAGFAGLIVPDLPGDEATEFAALTKEFGIDLIQLVAPTTPAARMDKILATASGFIYCIAVAGTTGVRDAAAHEIEAGLKLLREKTQLPLCVGFGVSQAAQIEALRGKADGAIVGSAIVRHLDGAETPAGFEKSLTSIQQFAEQLAAAAHHS</sequence>